<accession>A0AAW1P0T1</accession>
<evidence type="ECO:0000313" key="3">
    <source>
        <dbReference type="Proteomes" id="UP001465755"/>
    </source>
</evidence>
<sequence length="82" mass="8941">MAGETTRIDVPRATRQFAVDGQAVRHALNQREGSATDKTSAQVGKTEASQAQQRYDQQRYAQDETEAAKKSDQLHAGSHPAS</sequence>
<feature type="compositionally biased region" description="Low complexity" evidence="1">
    <location>
        <begin position="50"/>
        <end position="60"/>
    </location>
</feature>
<dbReference type="EMBL" id="JALJOQ010000085">
    <property type="protein sequence ID" value="KAK9800191.1"/>
    <property type="molecule type" value="Genomic_DNA"/>
</dbReference>
<organism evidence="2 3">
    <name type="scientific">Symbiochloris irregularis</name>
    <dbReference type="NCBI Taxonomy" id="706552"/>
    <lineage>
        <taxon>Eukaryota</taxon>
        <taxon>Viridiplantae</taxon>
        <taxon>Chlorophyta</taxon>
        <taxon>core chlorophytes</taxon>
        <taxon>Trebouxiophyceae</taxon>
        <taxon>Trebouxiales</taxon>
        <taxon>Trebouxiaceae</taxon>
        <taxon>Symbiochloris</taxon>
    </lineage>
</organism>
<name>A0AAW1P0T1_9CHLO</name>
<reference evidence="2 3" key="1">
    <citation type="journal article" date="2024" name="Nat. Commun.">
        <title>Phylogenomics reveals the evolutionary origins of lichenization in chlorophyte algae.</title>
        <authorList>
            <person name="Puginier C."/>
            <person name="Libourel C."/>
            <person name="Otte J."/>
            <person name="Skaloud P."/>
            <person name="Haon M."/>
            <person name="Grisel S."/>
            <person name="Petersen M."/>
            <person name="Berrin J.G."/>
            <person name="Delaux P.M."/>
            <person name="Dal Grande F."/>
            <person name="Keller J."/>
        </authorList>
    </citation>
    <scope>NUCLEOTIDE SEQUENCE [LARGE SCALE GENOMIC DNA]</scope>
    <source>
        <strain evidence="2 3">SAG 2036</strain>
    </source>
</reference>
<gene>
    <name evidence="2" type="ORF">WJX73_007070</name>
</gene>
<protein>
    <submittedName>
        <fullName evidence="2">Uncharacterized protein</fullName>
    </submittedName>
</protein>
<evidence type="ECO:0000313" key="2">
    <source>
        <dbReference type="EMBL" id="KAK9800191.1"/>
    </source>
</evidence>
<evidence type="ECO:0000256" key="1">
    <source>
        <dbReference type="SAM" id="MobiDB-lite"/>
    </source>
</evidence>
<keyword evidence="3" id="KW-1185">Reference proteome</keyword>
<dbReference type="Proteomes" id="UP001465755">
    <property type="component" value="Unassembled WGS sequence"/>
</dbReference>
<dbReference type="AlphaFoldDB" id="A0AAW1P0T1"/>
<feature type="compositionally biased region" description="Polar residues" evidence="1">
    <location>
        <begin position="31"/>
        <end position="49"/>
    </location>
</feature>
<feature type="region of interest" description="Disordered" evidence="1">
    <location>
        <begin position="27"/>
        <end position="82"/>
    </location>
</feature>
<comment type="caution">
    <text evidence="2">The sequence shown here is derived from an EMBL/GenBank/DDBJ whole genome shotgun (WGS) entry which is preliminary data.</text>
</comment>
<proteinExistence type="predicted"/>